<proteinExistence type="predicted"/>
<evidence type="ECO:0008006" key="4">
    <source>
        <dbReference type="Google" id="ProtNLM"/>
    </source>
</evidence>
<sequence>MVDKSASQWKYKQFYKFTQTLVQSHMESSTGESIFAKWIQQPHLQPFLDDSLLNQLLLTHPILSSFISRHGWYDYSQQVPSQLASPDTPKVQQLPKITGHWGKRGTYYGETRAGQPDGRGLWLCDETVFECWWKQGAPVSGRAYQYLLNKVYIGELNDKFRAHGCGKQTPLSYGGSYEGEWYDGELHGFGVLVHGSGDKYEGMFEKGERRGQGTITHANGTVIEGKWITKRDFVFEKNGVNRIRKYQHDSLELKKDEVLTNQIEKILSSD</sequence>
<evidence type="ECO:0000256" key="1">
    <source>
        <dbReference type="ARBA" id="ARBA00022737"/>
    </source>
</evidence>
<name>A0A8J8NK88_HALGN</name>
<organism evidence="2 3">
    <name type="scientific">Halteria grandinella</name>
    <dbReference type="NCBI Taxonomy" id="5974"/>
    <lineage>
        <taxon>Eukaryota</taxon>
        <taxon>Sar</taxon>
        <taxon>Alveolata</taxon>
        <taxon>Ciliophora</taxon>
        <taxon>Intramacronucleata</taxon>
        <taxon>Spirotrichea</taxon>
        <taxon>Stichotrichia</taxon>
        <taxon>Sporadotrichida</taxon>
        <taxon>Halteriidae</taxon>
        <taxon>Halteria</taxon>
    </lineage>
</organism>
<dbReference type="PANTHER" id="PTHR23084:SF263">
    <property type="entry name" value="MORN REPEAT-CONTAINING PROTEIN 1"/>
    <property type="match status" value="1"/>
</dbReference>
<accession>A0A8J8NK88</accession>
<protein>
    <recommendedName>
        <fullName evidence="4">MORN repeat-containing protein</fullName>
    </recommendedName>
</protein>
<dbReference type="PANTHER" id="PTHR23084">
    <property type="entry name" value="PHOSPHATIDYLINOSITOL-4-PHOSPHATE 5-KINASE RELATED"/>
    <property type="match status" value="1"/>
</dbReference>
<evidence type="ECO:0000313" key="2">
    <source>
        <dbReference type="EMBL" id="TNV76065.1"/>
    </source>
</evidence>
<dbReference type="EMBL" id="RRYP01014265">
    <property type="protein sequence ID" value="TNV76065.1"/>
    <property type="molecule type" value="Genomic_DNA"/>
</dbReference>
<dbReference type="AlphaFoldDB" id="A0A8J8NK88"/>
<dbReference type="Gene3D" id="2.20.110.10">
    <property type="entry name" value="Histone H3 K4-specific methyltransferase SET7/9 N-terminal domain"/>
    <property type="match status" value="1"/>
</dbReference>
<reference evidence="2" key="1">
    <citation type="submission" date="2019-06" db="EMBL/GenBank/DDBJ databases">
        <authorList>
            <person name="Zheng W."/>
        </authorList>
    </citation>
    <scope>NUCLEOTIDE SEQUENCE</scope>
    <source>
        <strain evidence="2">QDHG01</strain>
    </source>
</reference>
<dbReference type="SUPFAM" id="SSF82185">
    <property type="entry name" value="Histone H3 K4-specific methyltransferase SET7/9 N-terminal domain"/>
    <property type="match status" value="1"/>
</dbReference>
<comment type="caution">
    <text evidence="2">The sequence shown here is derived from an EMBL/GenBank/DDBJ whole genome shotgun (WGS) entry which is preliminary data.</text>
</comment>
<dbReference type="SMART" id="SM00698">
    <property type="entry name" value="MORN"/>
    <property type="match status" value="3"/>
</dbReference>
<evidence type="ECO:0000313" key="3">
    <source>
        <dbReference type="Proteomes" id="UP000785679"/>
    </source>
</evidence>
<gene>
    <name evidence="2" type="ORF">FGO68_gene2956</name>
</gene>
<dbReference type="Pfam" id="PF02493">
    <property type="entry name" value="MORN"/>
    <property type="match status" value="2"/>
</dbReference>
<keyword evidence="3" id="KW-1185">Reference proteome</keyword>
<dbReference type="Proteomes" id="UP000785679">
    <property type="component" value="Unassembled WGS sequence"/>
</dbReference>
<keyword evidence="1" id="KW-0677">Repeat</keyword>
<dbReference type="InterPro" id="IPR003409">
    <property type="entry name" value="MORN"/>
</dbReference>